<sequence length="318" mass="33915">MLLTSAGRRVELLECFRAAARELGLDVPIFACDLEPTLSAACARADAAFQVPRCDDPTYAEAVRAIVAETGSNLVIPTIDPELMPLSEAVSGFDELGARVHVSDPATIAVVRDKARTSEVLDAAGVPVPRTQTLDALRAEPDLLSWPVFLKPSGGSASRGLAVVDRPEDLPSQAGEPMIAQDCLRGPEFTINMFVEADGRLSAVIPHVRLSVRAGEVEKGRTERRQDLRSIAEGIATALPGLRGLACFQVIDDVVQGPRVIEINARFGGGYPLAHAAGATAARWLLEEVTSGSSTAHDDWVEGVEMLRYDAAIFRGLP</sequence>
<dbReference type="GO" id="GO:0016874">
    <property type="term" value="F:ligase activity"/>
    <property type="evidence" value="ECO:0007669"/>
    <property type="project" value="UniProtKB-KW"/>
</dbReference>
<dbReference type="EMBL" id="RCNT01000007">
    <property type="protein sequence ID" value="RMA41555.1"/>
    <property type="molecule type" value="Genomic_DNA"/>
</dbReference>
<keyword evidence="7" id="KW-1185">Reference proteome</keyword>
<evidence type="ECO:0000256" key="3">
    <source>
        <dbReference type="ARBA" id="ARBA00022840"/>
    </source>
</evidence>
<name>A0A3L9Y293_9RHOB</name>
<dbReference type="PROSITE" id="PS50975">
    <property type="entry name" value="ATP_GRASP"/>
    <property type="match status" value="1"/>
</dbReference>
<dbReference type="OrthoDB" id="9765608at2"/>
<dbReference type="InterPro" id="IPR003806">
    <property type="entry name" value="ATP-grasp_PylC-type"/>
</dbReference>
<accession>A0A3L9Y293</accession>
<keyword evidence="2 4" id="KW-0547">Nucleotide-binding</keyword>
<dbReference type="PANTHER" id="PTHR43585">
    <property type="entry name" value="FUMIPYRROLE BIOSYNTHESIS PROTEIN C"/>
    <property type="match status" value="1"/>
</dbReference>
<dbReference type="GO" id="GO:0046872">
    <property type="term" value="F:metal ion binding"/>
    <property type="evidence" value="ECO:0007669"/>
    <property type="project" value="InterPro"/>
</dbReference>
<dbReference type="Proteomes" id="UP000281343">
    <property type="component" value="Unassembled WGS sequence"/>
</dbReference>
<dbReference type="InterPro" id="IPR013815">
    <property type="entry name" value="ATP_grasp_subdomain_1"/>
</dbReference>
<dbReference type="InterPro" id="IPR011761">
    <property type="entry name" value="ATP-grasp"/>
</dbReference>
<evidence type="ECO:0000313" key="6">
    <source>
        <dbReference type="EMBL" id="RMA41555.1"/>
    </source>
</evidence>
<evidence type="ECO:0000256" key="4">
    <source>
        <dbReference type="PROSITE-ProRule" id="PRU00409"/>
    </source>
</evidence>
<dbReference type="AlphaFoldDB" id="A0A3L9Y293"/>
<dbReference type="SUPFAM" id="SSF56059">
    <property type="entry name" value="Glutathione synthetase ATP-binding domain-like"/>
    <property type="match status" value="1"/>
</dbReference>
<dbReference type="PANTHER" id="PTHR43585:SF2">
    <property type="entry name" value="ATP-GRASP ENZYME FSQD"/>
    <property type="match status" value="1"/>
</dbReference>
<dbReference type="GO" id="GO:0005524">
    <property type="term" value="F:ATP binding"/>
    <property type="evidence" value="ECO:0007669"/>
    <property type="project" value="UniProtKB-UniRule"/>
</dbReference>
<comment type="caution">
    <text evidence="6">The sequence shown here is derived from an EMBL/GenBank/DDBJ whole genome shotgun (WGS) entry which is preliminary data.</text>
</comment>
<evidence type="ECO:0000256" key="2">
    <source>
        <dbReference type="ARBA" id="ARBA00022741"/>
    </source>
</evidence>
<evidence type="ECO:0000259" key="5">
    <source>
        <dbReference type="PROSITE" id="PS50975"/>
    </source>
</evidence>
<dbReference type="InterPro" id="IPR052032">
    <property type="entry name" value="ATP-dep_AA_Ligase"/>
</dbReference>
<dbReference type="InterPro" id="IPR048764">
    <property type="entry name" value="PylC_N"/>
</dbReference>
<proteinExistence type="predicted"/>
<dbReference type="Pfam" id="PF02655">
    <property type="entry name" value="ATP-grasp_3"/>
    <property type="match status" value="1"/>
</dbReference>
<evidence type="ECO:0000313" key="7">
    <source>
        <dbReference type="Proteomes" id="UP000281343"/>
    </source>
</evidence>
<keyword evidence="1" id="KW-0436">Ligase</keyword>
<dbReference type="Pfam" id="PF21360">
    <property type="entry name" value="PylC-like_N"/>
    <property type="match status" value="1"/>
</dbReference>
<protein>
    <submittedName>
        <fullName evidence="6">ATP-grasp domain-containing protein</fullName>
    </submittedName>
</protein>
<reference evidence="6 7" key="1">
    <citation type="submission" date="2018-10" db="EMBL/GenBank/DDBJ databases">
        <authorList>
            <person name="Jung H.S."/>
            <person name="Jeon C.O."/>
        </authorList>
    </citation>
    <scope>NUCLEOTIDE SEQUENCE [LARGE SCALE GENOMIC DNA]</scope>
    <source>
        <strain evidence="6 7">MA-7-27</strain>
    </source>
</reference>
<gene>
    <name evidence="6" type="ORF">D9R08_14730</name>
</gene>
<feature type="domain" description="ATP-grasp" evidence="5">
    <location>
        <begin position="118"/>
        <end position="290"/>
    </location>
</feature>
<organism evidence="6 7">
    <name type="scientific">Rhodophyticola porphyridii</name>
    <dbReference type="NCBI Taxonomy" id="1852017"/>
    <lineage>
        <taxon>Bacteria</taxon>
        <taxon>Pseudomonadati</taxon>
        <taxon>Pseudomonadota</taxon>
        <taxon>Alphaproteobacteria</taxon>
        <taxon>Rhodobacterales</taxon>
        <taxon>Roseobacteraceae</taxon>
        <taxon>Rhodophyticola</taxon>
    </lineage>
</organism>
<dbReference type="Gene3D" id="3.30.1490.20">
    <property type="entry name" value="ATP-grasp fold, A domain"/>
    <property type="match status" value="1"/>
</dbReference>
<dbReference type="Gene3D" id="3.30.470.20">
    <property type="entry name" value="ATP-grasp fold, B domain"/>
    <property type="match status" value="1"/>
</dbReference>
<dbReference type="Gene3D" id="3.40.50.20">
    <property type="match status" value="1"/>
</dbReference>
<keyword evidence="3 4" id="KW-0067">ATP-binding</keyword>
<evidence type="ECO:0000256" key="1">
    <source>
        <dbReference type="ARBA" id="ARBA00022598"/>
    </source>
</evidence>